<evidence type="ECO:0000313" key="7">
    <source>
        <dbReference type="Proteomes" id="UP000004291"/>
    </source>
</evidence>
<dbReference type="GO" id="GO:0050661">
    <property type="term" value="F:NADP binding"/>
    <property type="evidence" value="ECO:0007669"/>
    <property type="project" value="InterPro"/>
</dbReference>
<dbReference type="InterPro" id="IPR008927">
    <property type="entry name" value="6-PGluconate_DH-like_C_sf"/>
</dbReference>
<dbReference type="RefSeq" id="WP_007198199.1">
    <property type="nucleotide sequence ID" value="NZ_CM002917.1"/>
</dbReference>
<dbReference type="PANTHER" id="PTHR43060">
    <property type="entry name" value="3-HYDROXYISOBUTYRATE DEHYDROGENASE-LIKE 1, MITOCHONDRIAL-RELATED"/>
    <property type="match status" value="1"/>
</dbReference>
<dbReference type="Pfam" id="PF14833">
    <property type="entry name" value="NAD_binding_11"/>
    <property type="match status" value="1"/>
</dbReference>
<dbReference type="Pfam" id="PF03446">
    <property type="entry name" value="NAD_binding_2"/>
    <property type="match status" value="1"/>
</dbReference>
<dbReference type="AlphaFoldDB" id="A9DBL5"/>
<accession>A9DBL5</accession>
<dbReference type="Gene3D" id="3.40.50.720">
    <property type="entry name" value="NAD(P)-binding Rossmann-like Domain"/>
    <property type="match status" value="1"/>
</dbReference>
<dbReference type="Proteomes" id="UP000004291">
    <property type="component" value="Chromosome"/>
</dbReference>
<evidence type="ECO:0000256" key="2">
    <source>
        <dbReference type="ARBA" id="ARBA00023027"/>
    </source>
</evidence>
<evidence type="ECO:0000256" key="1">
    <source>
        <dbReference type="ARBA" id="ARBA00023002"/>
    </source>
</evidence>
<dbReference type="HOGENOM" id="CLU_035117_1_2_5"/>
<dbReference type="GO" id="GO:0051287">
    <property type="term" value="F:NAD binding"/>
    <property type="evidence" value="ECO:0007669"/>
    <property type="project" value="InterPro"/>
</dbReference>
<dbReference type="EMBL" id="ABIA03000004">
    <property type="protein sequence ID" value="EDQ32550.1"/>
    <property type="molecule type" value="Genomic_DNA"/>
</dbReference>
<dbReference type="InterPro" id="IPR029154">
    <property type="entry name" value="HIBADH-like_NADP-bd"/>
</dbReference>
<evidence type="ECO:0000259" key="4">
    <source>
        <dbReference type="Pfam" id="PF03446"/>
    </source>
</evidence>
<keyword evidence="7" id="KW-1185">Reference proteome</keyword>
<name>A9DBL5_HOEPD</name>
<reference evidence="6 7" key="2">
    <citation type="submission" date="2012-06" db="EMBL/GenBank/DDBJ databases">
        <authorList>
            <person name="Fiebig A."/>
        </authorList>
    </citation>
    <scope>NUCLEOTIDE SEQUENCE [LARGE SCALE GENOMIC DNA]</scope>
    <source>
        <strain evidence="6 7">DFL-43</strain>
    </source>
</reference>
<dbReference type="STRING" id="411684.HPDFL43_12141"/>
<dbReference type="EC" id="1.1.1.31" evidence="6"/>
<dbReference type="eggNOG" id="COG2084">
    <property type="taxonomic scope" value="Bacteria"/>
</dbReference>
<dbReference type="OrthoDB" id="9812907at2"/>
<gene>
    <name evidence="6" type="ORF">HPDFL43_12141</name>
</gene>
<feature type="domain" description="6-phosphogluconate dehydrogenase NADP-binding" evidence="4">
    <location>
        <begin position="5"/>
        <end position="158"/>
    </location>
</feature>
<comment type="caution">
    <text evidence="6">The sequence shown here is derived from an EMBL/GenBank/DDBJ whole genome shotgun (WGS) entry which is preliminary data.</text>
</comment>
<keyword evidence="2" id="KW-0520">NAD</keyword>
<dbReference type="PROSITE" id="PS00895">
    <property type="entry name" value="3_HYDROXYISOBUT_DH"/>
    <property type="match status" value="1"/>
</dbReference>
<protein>
    <submittedName>
        <fullName evidence="6">3-hydroxyisobutyrate dehydrogenase</fullName>
        <ecNumber evidence="6">1.1.1.31</ecNumber>
    </submittedName>
</protein>
<proteinExistence type="predicted"/>
<sequence>MADAAIVGLGMMGQGMARNIMSAGIALRGFDLSAVARARFVEAGGKTGESAPEVAAGCDLLLVMVATAAQAEAALFEGVTAALAPGAVVVLSSTVAPSEARAIAAQLNDAGHLMLDAPVSGGQVGADSGTLTVMASGPDAAFERAGDMLAAVSKKVHRLGDQPGMGATYKVVHQLAAGVHLVAAAELMAFGTKAGCDPQRLLEIVSSSAGQSWMMDDRVPRMMQESAPPTSTVDIFIKDLGLVVQTARDAGAPVPLAAQAFQMMVGAGGMGLGREDDSAVIRAYEALTGCKVRES</sequence>
<dbReference type="InterPro" id="IPR006115">
    <property type="entry name" value="6PGDH_NADP-bd"/>
</dbReference>
<evidence type="ECO:0000256" key="3">
    <source>
        <dbReference type="PIRSR" id="PIRSR000103-1"/>
    </source>
</evidence>
<dbReference type="InterPro" id="IPR002204">
    <property type="entry name" value="3-OH-isobutyrate_DH-rel_CS"/>
</dbReference>
<dbReference type="SUPFAM" id="SSF51735">
    <property type="entry name" value="NAD(P)-binding Rossmann-fold domains"/>
    <property type="match status" value="1"/>
</dbReference>
<dbReference type="InterPro" id="IPR013328">
    <property type="entry name" value="6PGD_dom2"/>
</dbReference>
<organism evidence="6 7">
    <name type="scientific">Hoeflea phototrophica (strain DSM 17068 / NCIMB 14078 / DFL-43)</name>
    <dbReference type="NCBI Taxonomy" id="411684"/>
    <lineage>
        <taxon>Bacteria</taxon>
        <taxon>Pseudomonadati</taxon>
        <taxon>Pseudomonadota</taxon>
        <taxon>Alphaproteobacteria</taxon>
        <taxon>Hyphomicrobiales</taxon>
        <taxon>Rhizobiaceae</taxon>
        <taxon>Hoeflea</taxon>
    </lineage>
</organism>
<dbReference type="GO" id="GO:0016054">
    <property type="term" value="P:organic acid catabolic process"/>
    <property type="evidence" value="ECO:0007669"/>
    <property type="project" value="UniProtKB-ARBA"/>
</dbReference>
<dbReference type="SUPFAM" id="SSF48179">
    <property type="entry name" value="6-phosphogluconate dehydrogenase C-terminal domain-like"/>
    <property type="match status" value="1"/>
</dbReference>
<dbReference type="GO" id="GO:0008442">
    <property type="term" value="F:3-hydroxyisobutyrate dehydrogenase activity"/>
    <property type="evidence" value="ECO:0007669"/>
    <property type="project" value="UniProtKB-EC"/>
</dbReference>
<evidence type="ECO:0000313" key="6">
    <source>
        <dbReference type="EMBL" id="EDQ32550.1"/>
    </source>
</evidence>
<dbReference type="PIRSF" id="PIRSF000103">
    <property type="entry name" value="HIBADH"/>
    <property type="match status" value="1"/>
</dbReference>
<reference evidence="6 7" key="1">
    <citation type="submission" date="2007-10" db="EMBL/GenBank/DDBJ databases">
        <authorList>
            <person name="Wagner-Dobler I."/>
            <person name="Ferriera S."/>
            <person name="Johnson J."/>
            <person name="Kravitz S."/>
            <person name="Beeson K."/>
            <person name="Sutton G."/>
            <person name="Rogers Y.-H."/>
            <person name="Friedman R."/>
            <person name="Frazier M."/>
            <person name="Venter J.C."/>
        </authorList>
    </citation>
    <scope>NUCLEOTIDE SEQUENCE [LARGE SCALE GENOMIC DNA]</scope>
    <source>
        <strain evidence="6 7">DFL-43</strain>
    </source>
</reference>
<evidence type="ECO:0000259" key="5">
    <source>
        <dbReference type="Pfam" id="PF14833"/>
    </source>
</evidence>
<dbReference type="Gene3D" id="1.10.1040.10">
    <property type="entry name" value="N-(1-d-carboxylethyl)-l-norvaline Dehydrogenase, domain 2"/>
    <property type="match status" value="1"/>
</dbReference>
<feature type="domain" description="3-hydroxyisobutyrate dehydrogenase-like NAD-binding" evidence="5">
    <location>
        <begin position="164"/>
        <end position="284"/>
    </location>
</feature>
<feature type="active site" evidence="3">
    <location>
        <position position="170"/>
    </location>
</feature>
<dbReference type="InterPro" id="IPR036291">
    <property type="entry name" value="NAD(P)-bd_dom_sf"/>
</dbReference>
<dbReference type="InterPro" id="IPR015815">
    <property type="entry name" value="HIBADH-related"/>
</dbReference>
<keyword evidence="1 6" id="KW-0560">Oxidoreductase</keyword>